<dbReference type="Proteomes" id="UP000066284">
    <property type="component" value="Chromosome 1"/>
</dbReference>
<protein>
    <submittedName>
        <fullName evidence="2">Uncharacterized protein</fullName>
    </submittedName>
</protein>
<reference evidence="3" key="1">
    <citation type="submission" date="2015-09" db="EMBL/GenBank/DDBJ databases">
        <authorList>
            <person name="Daims H."/>
        </authorList>
    </citation>
    <scope>NUCLEOTIDE SEQUENCE [LARGE SCALE GENOMIC DNA]</scope>
</reference>
<evidence type="ECO:0000313" key="2">
    <source>
        <dbReference type="EMBL" id="CUQ67089.1"/>
    </source>
</evidence>
<evidence type="ECO:0000313" key="3">
    <source>
        <dbReference type="Proteomes" id="UP000066284"/>
    </source>
</evidence>
<dbReference type="EMBL" id="LN885086">
    <property type="protein sequence ID" value="CUQ67089.1"/>
    <property type="molecule type" value="Genomic_DNA"/>
</dbReference>
<dbReference type="AlphaFoldDB" id="A0A0S4KRJ4"/>
<name>A0A0S4KRJ4_9BACT</name>
<accession>A0A0S4KRJ4</accession>
<evidence type="ECO:0000256" key="1">
    <source>
        <dbReference type="SAM" id="MobiDB-lite"/>
    </source>
</evidence>
<sequence>MRSDDGRCPPFTIGSRYGAADGKVMRRLVPRAMRQGEGPRIGKGSMELARGIEPPTGGLQNRCSAD</sequence>
<feature type="region of interest" description="Disordered" evidence="1">
    <location>
        <begin position="34"/>
        <end position="66"/>
    </location>
</feature>
<proteinExistence type="predicted"/>
<dbReference type="KEGG" id="nio:NITINOP_2117"/>
<organism evidence="2 3">
    <name type="scientific">Candidatus Nitrospira inopinata</name>
    <dbReference type="NCBI Taxonomy" id="1715989"/>
    <lineage>
        <taxon>Bacteria</taxon>
        <taxon>Pseudomonadati</taxon>
        <taxon>Nitrospirota</taxon>
        <taxon>Nitrospiria</taxon>
        <taxon>Nitrospirales</taxon>
        <taxon>Nitrospiraceae</taxon>
        <taxon>Nitrospira</taxon>
    </lineage>
</organism>
<keyword evidence="3" id="KW-1185">Reference proteome</keyword>
<gene>
    <name evidence="2" type="ORF">NITINOP_2117</name>
</gene>
<dbReference type="STRING" id="1715989.NITINOP_2117"/>